<feature type="compositionally biased region" description="Polar residues" evidence="11">
    <location>
        <begin position="326"/>
        <end position="352"/>
    </location>
</feature>
<dbReference type="InterPro" id="IPR004821">
    <property type="entry name" value="Cyt_trans-like"/>
</dbReference>
<dbReference type="PANTHER" id="PTHR10695">
    <property type="entry name" value="DEPHOSPHO-COA KINASE-RELATED"/>
    <property type="match status" value="1"/>
</dbReference>
<keyword evidence="8" id="KW-0342">GTP-binding</keyword>
<feature type="region of interest" description="Disordered" evidence="11">
    <location>
        <begin position="507"/>
        <end position="531"/>
    </location>
</feature>
<reference evidence="14 15" key="1">
    <citation type="submission" date="2019-02" db="EMBL/GenBank/DDBJ databases">
        <title>Genome sequencing of the rare red list fungi Bondarzewia mesenterica.</title>
        <authorList>
            <person name="Buettner E."/>
            <person name="Kellner H."/>
        </authorList>
    </citation>
    <scope>NUCLEOTIDE SEQUENCE [LARGE SCALE GENOMIC DNA]</scope>
    <source>
        <strain evidence="14 15">DSM 108281</strain>
    </source>
</reference>
<feature type="domain" description="Cytidyltransferase-like" evidence="13">
    <location>
        <begin position="1146"/>
        <end position="1295"/>
    </location>
</feature>
<comment type="subcellular location">
    <subcellularLocation>
        <location evidence="1">Endoplasmic reticulum membrane</location>
        <topology evidence="1">Single-pass membrane protein</topology>
    </subcellularLocation>
</comment>
<feature type="region of interest" description="Disordered" evidence="11">
    <location>
        <begin position="548"/>
        <end position="576"/>
    </location>
</feature>
<evidence type="ECO:0000256" key="11">
    <source>
        <dbReference type="SAM" id="MobiDB-lite"/>
    </source>
</evidence>
<evidence type="ECO:0000256" key="3">
    <source>
        <dbReference type="ARBA" id="ARBA00020256"/>
    </source>
</evidence>
<sequence length="1307" mass="143162">MDSPTPQYHSSTPEFTSEVASAVPSFQLSSESVTFSTNYGATSDLLQVIVYWAKRSSSSRGSAVLFVGPPDAGKTAILSTLVYKHTLPTHASLQANTSLVALSNGKVVSTVDIPGHPRIRNQFTEFLPQAKAVVFVVDASTVSRNSPAVAEHLHHVLHSLVTIPPSQTPPSLLILAHKCDLLKTSGTSTPDQLAVNRVRTILERELEKRRASETGGVGIEGLGADGGESSELGGLECSGASGGAFKFAEWEGGEVDFVGTSVSVGKSLAVEDEKADKSTNIYDYSTNTNEHSRNMYLPHHRLDTPPPPSQFRPRPWSPDPTDPLPSLQSLRDTGNYSQQQLVNNHRLSTGYQRQRRDASDASVEALDLADYAFHLGRGRQADRPGSASAQNNYFAFQPHDEYPPSPPAVRPFSMNSRDSLPSLVSSPGASSSQSHNRSINPLSPPHRPFSLPPSVPSASSGSAEMLRNPPYIVQSPASLDHVYEHPQDYEGDEIDIAHFPAWSRNWYPKGQQSPETRTSAQEPSPAFFDPAYTANAFSPSVNDKFNPYSVPSNSSRDLLPWSQNDPPGYAPVDTETKEERMRMLEREFGAKGTDENEKQEVSMVGGVDAKGNLVTQGPKKRVTVRVLEGLLALGIATASIYSALNGQSLAHRFMQGIKPSERPPPQSKPQTYALYVLSVISFLVTFYVFAIRPCCCGHRKGKSLGGHGPGGMMVLPVQSLPAGGKKKGKEGNQGQVQVNLIVDPTIFGQGQEQRDEEDEILPEDKYSSAVSSTRLTPGRRPRRRGVFEGLAMEEQWKRARKELKWFLFADILSFLLWGVEFVWVLVGPRCPPGQYNGWCTGYNVATAADGRRSLAAPRGAVFGDLTGELWCGPRTPWGPGARRLFRPQIAASSSVGRQTHDTGNDPAYIPDLLVFIMQSFSSDFSGGPTTHELDMPHHTCPNAVKRAVLLATIDDLETPHFLGPGIAHAARCTRDRVVIILFSRLFNTGRRARSRSFLRSRSLSPAAVKAQAAEKRARRDSESMVYLDGSAPGVFHTARWDDIQRLLTYVYVQATKVAQDMDKVLLEVDVLLKGFDENLHEGFGHDMEIAFRIDGDSIPVPLPQSLAELRTSWLMAGDSNSDREVHTPESPAVEDSMPSTFPVVALGGTFDHLHAGHKILVSMGAWIAEEKLIVGVTDDALLTRKTHREVLQPLSVRSQRVHDFLKLFKPSLVYDVVSINDVYGPTGWDPNIQALVVSTETLPGADAIDKHRAGHSLPPLKTFVIDVISHESARLDAEDMEMLKQTKMSSTFIREWIVNRNKASAEK</sequence>
<organism evidence="14 15">
    <name type="scientific">Bondarzewia mesenterica</name>
    <dbReference type="NCBI Taxonomy" id="1095465"/>
    <lineage>
        <taxon>Eukaryota</taxon>
        <taxon>Fungi</taxon>
        <taxon>Dikarya</taxon>
        <taxon>Basidiomycota</taxon>
        <taxon>Agaricomycotina</taxon>
        <taxon>Agaricomycetes</taxon>
        <taxon>Russulales</taxon>
        <taxon>Bondarzewiaceae</taxon>
        <taxon>Bondarzewia</taxon>
    </lineage>
</organism>
<evidence type="ECO:0000256" key="7">
    <source>
        <dbReference type="ARBA" id="ARBA00022989"/>
    </source>
</evidence>
<dbReference type="GO" id="GO:0004140">
    <property type="term" value="F:dephospho-CoA kinase activity"/>
    <property type="evidence" value="ECO:0007669"/>
    <property type="project" value="TreeGrafter"/>
</dbReference>
<feature type="compositionally biased region" description="Pro residues" evidence="11">
    <location>
        <begin position="304"/>
        <end position="323"/>
    </location>
</feature>
<dbReference type="SUPFAM" id="SSF52540">
    <property type="entry name" value="P-loop containing nucleoside triphosphate hydrolases"/>
    <property type="match status" value="1"/>
</dbReference>
<comment type="caution">
    <text evidence="14">The sequence shown here is derived from an EMBL/GenBank/DDBJ whole genome shotgun (WGS) entry which is preliminary data.</text>
</comment>
<dbReference type="EMBL" id="SGPL01000319">
    <property type="protein sequence ID" value="THH13863.1"/>
    <property type="molecule type" value="Genomic_DNA"/>
</dbReference>
<feature type="compositionally biased region" description="Polar residues" evidence="11">
    <location>
        <begin position="510"/>
        <end position="522"/>
    </location>
</feature>
<evidence type="ECO:0000256" key="12">
    <source>
        <dbReference type="SAM" id="Phobius"/>
    </source>
</evidence>
<dbReference type="Gene3D" id="3.40.50.620">
    <property type="entry name" value="HUPs"/>
    <property type="match status" value="1"/>
</dbReference>
<evidence type="ECO:0000259" key="13">
    <source>
        <dbReference type="Pfam" id="PF01467"/>
    </source>
</evidence>
<feature type="region of interest" description="Disordered" evidence="11">
    <location>
        <begin position="396"/>
        <end position="465"/>
    </location>
</feature>
<feature type="compositionally biased region" description="Polar residues" evidence="11">
    <location>
        <begin position="548"/>
        <end position="565"/>
    </location>
</feature>
<evidence type="ECO:0000256" key="1">
    <source>
        <dbReference type="ARBA" id="ARBA00004389"/>
    </source>
</evidence>
<dbReference type="OrthoDB" id="330671at2759"/>
<evidence type="ECO:0000256" key="4">
    <source>
        <dbReference type="ARBA" id="ARBA00022692"/>
    </source>
</evidence>
<evidence type="ECO:0000256" key="5">
    <source>
        <dbReference type="ARBA" id="ARBA00022741"/>
    </source>
</evidence>
<protein>
    <recommendedName>
        <fullName evidence="3">Signal recognition particle receptor subunit beta</fullName>
    </recommendedName>
</protein>
<dbReference type="CDD" id="cd02164">
    <property type="entry name" value="PPAT_CoAS"/>
    <property type="match status" value="1"/>
</dbReference>
<keyword evidence="6" id="KW-0256">Endoplasmic reticulum</keyword>
<proteinExistence type="inferred from homology"/>
<dbReference type="Proteomes" id="UP000310158">
    <property type="component" value="Unassembled WGS sequence"/>
</dbReference>
<dbReference type="Gene3D" id="3.40.50.300">
    <property type="entry name" value="P-loop containing nucleotide triphosphate hydrolases"/>
    <property type="match status" value="1"/>
</dbReference>
<feature type="transmembrane region" description="Helical" evidence="12">
    <location>
        <begin position="805"/>
        <end position="826"/>
    </location>
</feature>
<dbReference type="GO" id="GO:0005525">
    <property type="term" value="F:GTP binding"/>
    <property type="evidence" value="ECO:0007669"/>
    <property type="project" value="UniProtKB-KW"/>
</dbReference>
<keyword evidence="4 12" id="KW-0812">Transmembrane</keyword>
<gene>
    <name evidence="14" type="ORF">EW146_g6401</name>
</gene>
<keyword evidence="15" id="KW-1185">Reference proteome</keyword>
<dbReference type="PANTHER" id="PTHR10695:SF46">
    <property type="entry name" value="BIFUNCTIONAL COENZYME A SYNTHASE-RELATED"/>
    <property type="match status" value="1"/>
</dbReference>
<feature type="transmembrane region" description="Helical" evidence="12">
    <location>
        <begin position="672"/>
        <end position="690"/>
    </location>
</feature>
<name>A0A4V3XEJ4_9AGAM</name>
<evidence type="ECO:0000313" key="14">
    <source>
        <dbReference type="EMBL" id="THH13863.1"/>
    </source>
</evidence>
<evidence type="ECO:0000256" key="6">
    <source>
        <dbReference type="ARBA" id="ARBA00022824"/>
    </source>
</evidence>
<keyword evidence="7 12" id="KW-1133">Transmembrane helix</keyword>
<feature type="compositionally biased region" description="Low complexity" evidence="11">
    <location>
        <begin position="419"/>
        <end position="434"/>
    </location>
</feature>
<feature type="compositionally biased region" description="Pro residues" evidence="11">
    <location>
        <begin position="442"/>
        <end position="455"/>
    </location>
</feature>
<evidence type="ECO:0000256" key="9">
    <source>
        <dbReference type="ARBA" id="ARBA00023136"/>
    </source>
</evidence>
<dbReference type="Pfam" id="PF09439">
    <property type="entry name" value="SRPRB"/>
    <property type="match status" value="1"/>
</dbReference>
<accession>A0A4V3XEJ4</accession>
<dbReference type="InterPro" id="IPR014729">
    <property type="entry name" value="Rossmann-like_a/b/a_fold"/>
</dbReference>
<dbReference type="GO" id="GO:0015937">
    <property type="term" value="P:coenzyme A biosynthetic process"/>
    <property type="evidence" value="ECO:0007669"/>
    <property type="project" value="TreeGrafter"/>
</dbReference>
<dbReference type="GO" id="GO:0005789">
    <property type="term" value="C:endoplasmic reticulum membrane"/>
    <property type="evidence" value="ECO:0007669"/>
    <property type="project" value="UniProtKB-SubCell"/>
</dbReference>
<evidence type="ECO:0000256" key="8">
    <source>
        <dbReference type="ARBA" id="ARBA00023134"/>
    </source>
</evidence>
<feature type="compositionally biased region" description="Polar residues" evidence="11">
    <location>
        <begin position="280"/>
        <end position="289"/>
    </location>
</feature>
<evidence type="ECO:0000313" key="15">
    <source>
        <dbReference type="Proteomes" id="UP000310158"/>
    </source>
</evidence>
<dbReference type="InterPro" id="IPR019009">
    <property type="entry name" value="SRP_receptor_beta_su"/>
</dbReference>
<keyword evidence="9 12" id="KW-0472">Membrane</keyword>
<feature type="region of interest" description="Disordered" evidence="11">
    <location>
        <begin position="280"/>
        <end position="358"/>
    </location>
</feature>
<comment type="similarity">
    <text evidence="2">Belongs to the SRP receptor beta subunit family.</text>
</comment>
<dbReference type="InterPro" id="IPR027417">
    <property type="entry name" value="P-loop_NTPase"/>
</dbReference>
<evidence type="ECO:0000256" key="2">
    <source>
        <dbReference type="ARBA" id="ARBA00005619"/>
    </source>
</evidence>
<dbReference type="SUPFAM" id="SSF52374">
    <property type="entry name" value="Nucleotidylyl transferase"/>
    <property type="match status" value="1"/>
</dbReference>
<evidence type="ECO:0000256" key="10">
    <source>
        <dbReference type="ARBA" id="ARBA00023170"/>
    </source>
</evidence>
<keyword evidence="5" id="KW-0547">Nucleotide-binding</keyword>
<keyword evidence="10" id="KW-0675">Receptor</keyword>
<dbReference type="Pfam" id="PF01467">
    <property type="entry name" value="CTP_transf_like"/>
    <property type="match status" value="1"/>
</dbReference>